<dbReference type="PROSITE" id="PS51007">
    <property type="entry name" value="CYTC"/>
    <property type="match status" value="2"/>
</dbReference>
<dbReference type="Proteomes" id="UP000000393">
    <property type="component" value="Chromosome"/>
</dbReference>
<evidence type="ECO:0000259" key="6">
    <source>
        <dbReference type="PROSITE" id="PS51007"/>
    </source>
</evidence>
<organism evidence="7 8">
    <name type="scientific">Nitrosococcus watsoni (strain C-113)</name>
    <dbReference type="NCBI Taxonomy" id="105559"/>
    <lineage>
        <taxon>Bacteria</taxon>
        <taxon>Pseudomonadati</taxon>
        <taxon>Pseudomonadota</taxon>
        <taxon>Gammaproteobacteria</taxon>
        <taxon>Chromatiales</taxon>
        <taxon>Chromatiaceae</taxon>
        <taxon>Nitrosococcus</taxon>
    </lineage>
</organism>
<gene>
    <name evidence="7" type="ordered locus">Nwat_0736</name>
</gene>
<dbReference type="Pfam" id="PF00034">
    <property type="entry name" value="Cytochrom_C"/>
    <property type="match status" value="2"/>
</dbReference>
<dbReference type="STRING" id="105559.Nwat_0736"/>
<accession>D8KBT0</accession>
<dbReference type="GO" id="GO:0005506">
    <property type="term" value="F:iron ion binding"/>
    <property type="evidence" value="ECO:0007669"/>
    <property type="project" value="InterPro"/>
</dbReference>
<dbReference type="EMBL" id="CP002086">
    <property type="protein sequence ID" value="ADJ27691.1"/>
    <property type="molecule type" value="Genomic_DNA"/>
</dbReference>
<feature type="binding site" description="axial binding residue" evidence="5">
    <location>
        <position position="152"/>
    </location>
    <ligand>
        <name>heme c</name>
        <dbReference type="ChEBI" id="CHEBI:61717"/>
        <label>2</label>
    </ligand>
    <ligandPart>
        <name>Fe</name>
        <dbReference type="ChEBI" id="CHEBI:18248"/>
    </ligandPart>
</feature>
<feature type="binding site" description="axial binding residue" evidence="5">
    <location>
        <position position="194"/>
    </location>
    <ligand>
        <name>heme c</name>
        <dbReference type="ChEBI" id="CHEBI:61717"/>
        <label>2</label>
    </ligand>
    <ligandPart>
        <name>Fe</name>
        <dbReference type="ChEBI" id="CHEBI:18248"/>
    </ligandPart>
</feature>
<feature type="binding site" description="covalent" evidence="4">
    <location>
        <position position="45"/>
    </location>
    <ligand>
        <name>heme c</name>
        <dbReference type="ChEBI" id="CHEBI:61717"/>
        <label>1</label>
    </ligand>
</feature>
<feature type="binding site" description="covalent" evidence="4">
    <location>
        <position position="148"/>
    </location>
    <ligand>
        <name>heme c</name>
        <dbReference type="ChEBI" id="CHEBI:61717"/>
        <label>2</label>
    </ligand>
</feature>
<keyword evidence="2 5" id="KW-0479">Metal-binding</keyword>
<name>D8KBT0_NITWC</name>
<dbReference type="Gene3D" id="1.10.760.10">
    <property type="entry name" value="Cytochrome c-like domain"/>
    <property type="match status" value="2"/>
</dbReference>
<dbReference type="InterPro" id="IPR050597">
    <property type="entry name" value="Cytochrome_c_Oxidase_Subunit"/>
</dbReference>
<evidence type="ECO:0000256" key="1">
    <source>
        <dbReference type="ARBA" id="ARBA00022617"/>
    </source>
</evidence>
<reference evidence="7 8" key="1">
    <citation type="submission" date="2010-06" db="EMBL/GenBank/DDBJ databases">
        <title>Complete sequence of chromosome of Nitrosococcus watsoni C-113.</title>
        <authorList>
            <consortium name="US DOE Joint Genome Institute"/>
            <person name="Lucas S."/>
            <person name="Copeland A."/>
            <person name="Lapidus A."/>
            <person name="Cheng J.-F."/>
            <person name="Bruce D."/>
            <person name="Goodwin L."/>
            <person name="Pitluck S."/>
            <person name="Malfatti S.A."/>
            <person name="Chain P.S.G."/>
            <person name="Land M."/>
            <person name="Hauser L."/>
            <person name="Kyrpides N."/>
            <person name="Ivanova N."/>
            <person name="Cambell M.A."/>
            <person name="Heidelberg J.F."/>
            <person name="Klotz M.G."/>
            <person name="Woyke T."/>
        </authorList>
    </citation>
    <scope>NUCLEOTIDE SEQUENCE [LARGE SCALE GENOMIC DNA]</scope>
    <source>
        <strain evidence="7 8">C-113</strain>
    </source>
</reference>
<keyword evidence="8" id="KW-1185">Reference proteome</keyword>
<feature type="binding site" description="axial binding residue" evidence="5">
    <location>
        <position position="89"/>
    </location>
    <ligand>
        <name>heme c</name>
        <dbReference type="ChEBI" id="CHEBI:61717"/>
        <label>1</label>
    </ligand>
    <ligandPart>
        <name>Fe</name>
        <dbReference type="ChEBI" id="CHEBI:18248"/>
    </ligandPart>
</feature>
<dbReference type="PIRSF" id="PIRSF000005">
    <property type="entry name" value="Cytochrome_c4"/>
    <property type="match status" value="1"/>
</dbReference>
<feature type="domain" description="Cytochrome c" evidence="6">
    <location>
        <begin position="32"/>
        <end position="112"/>
    </location>
</feature>
<keyword evidence="1 4" id="KW-0349">Heme</keyword>
<dbReference type="InterPro" id="IPR009056">
    <property type="entry name" value="Cyt_c-like_dom"/>
</dbReference>
<feature type="binding site" description="covalent" evidence="4">
    <location>
        <position position="48"/>
    </location>
    <ligand>
        <name>heme c</name>
        <dbReference type="ChEBI" id="CHEBI:61717"/>
        <label>1</label>
    </ligand>
</feature>
<evidence type="ECO:0000256" key="3">
    <source>
        <dbReference type="ARBA" id="ARBA00023004"/>
    </source>
</evidence>
<dbReference type="HOGENOM" id="CLU_076280_2_1_6"/>
<dbReference type="GO" id="GO:0009055">
    <property type="term" value="F:electron transfer activity"/>
    <property type="evidence" value="ECO:0007669"/>
    <property type="project" value="InterPro"/>
</dbReference>
<dbReference type="InterPro" id="IPR036909">
    <property type="entry name" value="Cyt_c-like_dom_sf"/>
</dbReference>
<evidence type="ECO:0000313" key="8">
    <source>
        <dbReference type="Proteomes" id="UP000000393"/>
    </source>
</evidence>
<dbReference type="PANTHER" id="PTHR33751:SF11">
    <property type="entry name" value="BLL4483 PROTEIN"/>
    <property type="match status" value="1"/>
</dbReference>
<evidence type="ECO:0000313" key="7">
    <source>
        <dbReference type="EMBL" id="ADJ27691.1"/>
    </source>
</evidence>
<dbReference type="InterPro" id="IPR024167">
    <property type="entry name" value="Cytochrome_c4-like"/>
</dbReference>
<dbReference type="RefSeq" id="WP_013219796.1">
    <property type="nucleotide sequence ID" value="NC_014315.1"/>
</dbReference>
<dbReference type="KEGG" id="nwa:Nwat_0736"/>
<evidence type="ECO:0000256" key="2">
    <source>
        <dbReference type="ARBA" id="ARBA00022723"/>
    </source>
</evidence>
<sequence length="227" mass="23916">MPAILISLRWLTVLPLLLGLPWAAVQALDAATIAAQGNGRGAAPCVTCHGVDGVGQAAMSSPRLAGLNAAYLLKQLDDFASGARDNPIMTPLATALGTDERQALAEYYSQLPLPEALRASNNITQASIDSVGAILATRGRWSDSIPACEQCHGPRGIGVGAHFPPLAGQPSSYLASQLRAWKEGQRRNDPLGLMGHIAEKLSDSDIDAVANWFAFVTRPIGDKEETP</sequence>
<dbReference type="GO" id="GO:0042597">
    <property type="term" value="C:periplasmic space"/>
    <property type="evidence" value="ECO:0007669"/>
    <property type="project" value="InterPro"/>
</dbReference>
<dbReference type="GO" id="GO:0020037">
    <property type="term" value="F:heme binding"/>
    <property type="evidence" value="ECO:0007669"/>
    <property type="project" value="InterPro"/>
</dbReference>
<proteinExistence type="predicted"/>
<dbReference type="AlphaFoldDB" id="D8KBT0"/>
<feature type="binding site" description="covalent" evidence="4">
    <location>
        <position position="151"/>
    </location>
    <ligand>
        <name>heme c</name>
        <dbReference type="ChEBI" id="CHEBI:61717"/>
        <label>2</label>
    </ligand>
</feature>
<evidence type="ECO:0000256" key="5">
    <source>
        <dbReference type="PIRSR" id="PIRSR000005-2"/>
    </source>
</evidence>
<feature type="binding site" description="axial binding residue" evidence="5">
    <location>
        <position position="49"/>
    </location>
    <ligand>
        <name>heme c</name>
        <dbReference type="ChEBI" id="CHEBI:61717"/>
        <label>1</label>
    </ligand>
    <ligandPart>
        <name>Fe</name>
        <dbReference type="ChEBI" id="CHEBI:18248"/>
    </ligandPart>
</feature>
<protein>
    <submittedName>
        <fullName evidence="7">Putative cytochrome c</fullName>
    </submittedName>
</protein>
<feature type="domain" description="Cytochrome c" evidence="6">
    <location>
        <begin position="134"/>
        <end position="217"/>
    </location>
</feature>
<dbReference type="eggNOG" id="COG2863">
    <property type="taxonomic scope" value="Bacteria"/>
</dbReference>
<evidence type="ECO:0000256" key="4">
    <source>
        <dbReference type="PIRSR" id="PIRSR000005-1"/>
    </source>
</evidence>
<keyword evidence="3 5" id="KW-0408">Iron</keyword>
<dbReference type="PANTHER" id="PTHR33751">
    <property type="entry name" value="CBB3-TYPE CYTOCHROME C OXIDASE SUBUNIT FIXP"/>
    <property type="match status" value="1"/>
</dbReference>
<dbReference type="OrthoDB" id="9773456at2"/>
<comment type="PTM">
    <text evidence="4">Binds 2 heme c groups covalently per subunit.</text>
</comment>
<dbReference type="SUPFAM" id="SSF46626">
    <property type="entry name" value="Cytochrome c"/>
    <property type="match status" value="2"/>
</dbReference>